<accession>D7FN17</accession>
<keyword evidence="11" id="KW-0275">Fatty acid biosynthesis</keyword>
<organism evidence="15 16">
    <name type="scientific">Ectocarpus siliculosus</name>
    <name type="common">Brown alga</name>
    <name type="synonym">Conferva siliculosa</name>
    <dbReference type="NCBI Taxonomy" id="2880"/>
    <lineage>
        <taxon>Eukaryota</taxon>
        <taxon>Sar</taxon>
        <taxon>Stramenopiles</taxon>
        <taxon>Ochrophyta</taxon>
        <taxon>PX clade</taxon>
        <taxon>Phaeophyceae</taxon>
        <taxon>Ectocarpales</taxon>
        <taxon>Ectocarpaceae</taxon>
        <taxon>Ectocarpus</taxon>
    </lineage>
</organism>
<keyword evidence="9" id="KW-0443">Lipid metabolism</keyword>
<dbReference type="OrthoDB" id="46988at2759"/>
<keyword evidence="10 14" id="KW-0472">Membrane</keyword>
<evidence type="ECO:0000256" key="5">
    <source>
        <dbReference type="ARBA" id="ARBA00022516"/>
    </source>
</evidence>
<evidence type="ECO:0000256" key="13">
    <source>
        <dbReference type="ARBA" id="ARBA00036671"/>
    </source>
</evidence>
<gene>
    <name evidence="15" type="ORF">Esi_0173_0023</name>
</gene>
<dbReference type="GO" id="GO:0042761">
    <property type="term" value="P:very long-chain fatty acid biosynthetic process"/>
    <property type="evidence" value="ECO:0007669"/>
    <property type="project" value="TreeGrafter"/>
</dbReference>
<evidence type="ECO:0000313" key="16">
    <source>
        <dbReference type="Proteomes" id="UP000002630"/>
    </source>
</evidence>
<evidence type="ECO:0000256" key="8">
    <source>
        <dbReference type="ARBA" id="ARBA00022989"/>
    </source>
</evidence>
<dbReference type="UniPathway" id="UPA00094"/>
<dbReference type="PANTHER" id="PTHR11035">
    <property type="entry name" value="VERY-LONG-CHAIN (3R)-3-HYDROXYACYL-COA DEHYDRATASE"/>
    <property type="match status" value="1"/>
</dbReference>
<comment type="pathway">
    <text evidence="2">Lipid metabolism; fatty acid biosynthesis.</text>
</comment>
<dbReference type="EMBL" id="FN649760">
    <property type="protein sequence ID" value="CBJ30081.1"/>
    <property type="molecule type" value="Genomic_DNA"/>
</dbReference>
<evidence type="ECO:0000256" key="11">
    <source>
        <dbReference type="ARBA" id="ARBA00023160"/>
    </source>
</evidence>
<dbReference type="FunCoup" id="D7FN17">
    <property type="interactions" value="118"/>
</dbReference>
<dbReference type="EC" id="4.2.1.134" evidence="4"/>
<sequence>MGSPIKDVYLIAYNLACASGWSYVLFACVSHILAGNEPQALYDEVEKVLQIVQTAALMEVLHAMLGVVRSPWVTTLMQVSSRIILVWGFMWAVPSTQGQLGSMLCITSWACVEIPRYLFYTFGVLKSSPFPLFYLRYSLFAVLYPTGIAGEVMTMLAGLPDLKNAQDTLRLGVGPISVSGYIVTLALLAVYVPGGPYMYMNMVGNRRSAFKKRNAGASKKA</sequence>
<keyword evidence="7" id="KW-0276">Fatty acid metabolism</keyword>
<dbReference type="AlphaFoldDB" id="D7FN17"/>
<name>D7FN17_ECTSI</name>
<dbReference type="GO" id="GO:0030497">
    <property type="term" value="P:fatty acid elongation"/>
    <property type="evidence" value="ECO:0007669"/>
    <property type="project" value="TreeGrafter"/>
</dbReference>
<evidence type="ECO:0000256" key="7">
    <source>
        <dbReference type="ARBA" id="ARBA00022832"/>
    </source>
</evidence>
<feature type="transmembrane region" description="Helical" evidence="14">
    <location>
        <begin position="72"/>
        <end position="93"/>
    </location>
</feature>
<comment type="catalytic activity">
    <reaction evidence="13">
        <text>a very-long-chain (3R)-3-hydroxyacyl-CoA = a very-long-chain (2E)-enoyl-CoA + H2O</text>
        <dbReference type="Rhea" id="RHEA:45812"/>
        <dbReference type="ChEBI" id="CHEBI:15377"/>
        <dbReference type="ChEBI" id="CHEBI:83728"/>
        <dbReference type="ChEBI" id="CHEBI:85440"/>
        <dbReference type="EC" id="4.2.1.134"/>
    </reaction>
</comment>
<evidence type="ECO:0000256" key="10">
    <source>
        <dbReference type="ARBA" id="ARBA00023136"/>
    </source>
</evidence>
<dbReference type="InParanoid" id="D7FN17"/>
<proteinExistence type="inferred from homology"/>
<evidence type="ECO:0000256" key="1">
    <source>
        <dbReference type="ARBA" id="ARBA00004141"/>
    </source>
</evidence>
<keyword evidence="5" id="KW-0444">Lipid biosynthesis</keyword>
<feature type="transmembrane region" description="Helical" evidence="14">
    <location>
        <begin position="171"/>
        <end position="192"/>
    </location>
</feature>
<evidence type="ECO:0000256" key="4">
    <source>
        <dbReference type="ARBA" id="ARBA00013122"/>
    </source>
</evidence>
<dbReference type="InterPro" id="IPR007482">
    <property type="entry name" value="Tyr_Pase-like_PTPLA"/>
</dbReference>
<reference evidence="15 16" key="1">
    <citation type="journal article" date="2010" name="Nature">
        <title>The Ectocarpus genome and the independent evolution of multicellularity in brown algae.</title>
        <authorList>
            <person name="Cock J.M."/>
            <person name="Sterck L."/>
            <person name="Rouze P."/>
            <person name="Scornet D."/>
            <person name="Allen A.E."/>
            <person name="Amoutzias G."/>
            <person name="Anthouard V."/>
            <person name="Artiguenave F."/>
            <person name="Aury J.M."/>
            <person name="Badger J.H."/>
            <person name="Beszteri B."/>
            <person name="Billiau K."/>
            <person name="Bonnet E."/>
            <person name="Bothwell J.H."/>
            <person name="Bowler C."/>
            <person name="Boyen C."/>
            <person name="Brownlee C."/>
            <person name="Carrano C.J."/>
            <person name="Charrier B."/>
            <person name="Cho G.Y."/>
            <person name="Coelho S.M."/>
            <person name="Collen J."/>
            <person name="Corre E."/>
            <person name="Da Silva C."/>
            <person name="Delage L."/>
            <person name="Delaroque N."/>
            <person name="Dittami S.M."/>
            <person name="Doulbeau S."/>
            <person name="Elias M."/>
            <person name="Farnham G."/>
            <person name="Gachon C.M."/>
            <person name="Gschloessl B."/>
            <person name="Heesch S."/>
            <person name="Jabbari K."/>
            <person name="Jubin C."/>
            <person name="Kawai H."/>
            <person name="Kimura K."/>
            <person name="Kloareg B."/>
            <person name="Kupper F.C."/>
            <person name="Lang D."/>
            <person name="Le Bail A."/>
            <person name="Leblanc C."/>
            <person name="Lerouge P."/>
            <person name="Lohr M."/>
            <person name="Lopez P.J."/>
            <person name="Martens C."/>
            <person name="Maumus F."/>
            <person name="Michel G."/>
            <person name="Miranda-Saavedra D."/>
            <person name="Morales J."/>
            <person name="Moreau H."/>
            <person name="Motomura T."/>
            <person name="Nagasato C."/>
            <person name="Napoli C.A."/>
            <person name="Nelson D.R."/>
            <person name="Nyvall-Collen P."/>
            <person name="Peters A.F."/>
            <person name="Pommier C."/>
            <person name="Potin P."/>
            <person name="Poulain J."/>
            <person name="Quesneville H."/>
            <person name="Read B."/>
            <person name="Rensing S.A."/>
            <person name="Ritter A."/>
            <person name="Rousvoal S."/>
            <person name="Samanta M."/>
            <person name="Samson G."/>
            <person name="Schroeder D.C."/>
            <person name="Segurens B."/>
            <person name="Strittmatter M."/>
            <person name="Tonon T."/>
            <person name="Tregear J.W."/>
            <person name="Valentin K."/>
            <person name="von Dassow P."/>
            <person name="Yamagishi T."/>
            <person name="Van de Peer Y."/>
            <person name="Wincker P."/>
        </authorList>
    </citation>
    <scope>NUCLEOTIDE SEQUENCE [LARGE SCALE GENOMIC DNA]</scope>
    <source>
        <strain evidence="16">Ec32 / CCAP1310/4</strain>
    </source>
</reference>
<comment type="subcellular location">
    <subcellularLocation>
        <location evidence="1">Membrane</location>
        <topology evidence="1">Multi-pass membrane protein</topology>
    </subcellularLocation>
</comment>
<keyword evidence="12" id="KW-0456">Lyase</keyword>
<dbReference type="PROSITE" id="PS51257">
    <property type="entry name" value="PROKAR_LIPOPROTEIN"/>
    <property type="match status" value="1"/>
</dbReference>
<evidence type="ECO:0000313" key="15">
    <source>
        <dbReference type="EMBL" id="CBJ30081.1"/>
    </source>
</evidence>
<dbReference type="PANTHER" id="PTHR11035:SF3">
    <property type="entry name" value="VERY-LONG-CHAIN (3R)-3-HYDROXYACYL-COA DEHYDRATASE"/>
    <property type="match status" value="1"/>
</dbReference>
<keyword evidence="16" id="KW-1185">Reference proteome</keyword>
<dbReference type="eggNOG" id="KOG3187">
    <property type="taxonomic scope" value="Eukaryota"/>
</dbReference>
<evidence type="ECO:0000256" key="6">
    <source>
        <dbReference type="ARBA" id="ARBA00022692"/>
    </source>
</evidence>
<dbReference type="GO" id="GO:0005789">
    <property type="term" value="C:endoplasmic reticulum membrane"/>
    <property type="evidence" value="ECO:0007669"/>
    <property type="project" value="TreeGrafter"/>
</dbReference>
<evidence type="ECO:0000256" key="2">
    <source>
        <dbReference type="ARBA" id="ARBA00005194"/>
    </source>
</evidence>
<keyword evidence="6 14" id="KW-0812">Transmembrane</keyword>
<feature type="transmembrane region" description="Helical" evidence="14">
    <location>
        <begin position="12"/>
        <end position="34"/>
    </location>
</feature>
<evidence type="ECO:0000256" key="3">
    <source>
        <dbReference type="ARBA" id="ARBA00007811"/>
    </source>
</evidence>
<feature type="transmembrane region" description="Helical" evidence="14">
    <location>
        <begin position="100"/>
        <end position="119"/>
    </location>
</feature>
<dbReference type="Proteomes" id="UP000002630">
    <property type="component" value="Unassembled WGS sequence"/>
</dbReference>
<dbReference type="GO" id="GO:0030148">
    <property type="term" value="P:sphingolipid biosynthetic process"/>
    <property type="evidence" value="ECO:0007669"/>
    <property type="project" value="TreeGrafter"/>
</dbReference>
<comment type="similarity">
    <text evidence="3">Belongs to the very long-chain fatty acids dehydratase HACD family.</text>
</comment>
<feature type="transmembrane region" description="Helical" evidence="14">
    <location>
        <begin position="139"/>
        <end position="159"/>
    </location>
</feature>
<protein>
    <recommendedName>
        <fullName evidence="4">very-long-chain (3R)-3-hydroxyacyl-CoA dehydratase</fullName>
        <ecNumber evidence="4">4.2.1.134</ecNumber>
    </recommendedName>
</protein>
<dbReference type="Pfam" id="PF04387">
    <property type="entry name" value="PTPLA"/>
    <property type="match status" value="1"/>
</dbReference>
<evidence type="ECO:0000256" key="12">
    <source>
        <dbReference type="ARBA" id="ARBA00023239"/>
    </source>
</evidence>
<keyword evidence="8 14" id="KW-1133">Transmembrane helix</keyword>
<dbReference type="STRING" id="2880.D7FN17"/>
<evidence type="ECO:0000256" key="9">
    <source>
        <dbReference type="ARBA" id="ARBA00023098"/>
    </source>
</evidence>
<evidence type="ECO:0000256" key="14">
    <source>
        <dbReference type="SAM" id="Phobius"/>
    </source>
</evidence>
<dbReference type="GO" id="GO:0102158">
    <property type="term" value="F:very-long-chain (3R)-3-hydroxyacyl-CoA dehydratase activity"/>
    <property type="evidence" value="ECO:0007669"/>
    <property type="project" value="UniProtKB-EC"/>
</dbReference>